<dbReference type="Proteomes" id="UP000183567">
    <property type="component" value="Unassembled WGS sequence"/>
</dbReference>
<feature type="compositionally biased region" description="Low complexity" evidence="1">
    <location>
        <begin position="191"/>
        <end position="211"/>
    </location>
</feature>
<proteinExistence type="predicted"/>
<name>A0A1J8R8Z0_9AGAM</name>
<sequence>MPPSKLDEEYVQNSFHTYLKSSLTQAKVEKLIEDQVLASAEADLMISGPALCLYFAALRCTTDPPSVPLPRATKSAPPLELTADNCPPAFLGFLAVWAATVPRIQGLAPHHQHDLARIICGLNPISIPPNPECTCIAADLRAVAIEISQRRTFQDKYAGDLQAALDAGSRNGLKVKTSFVPPPVYSDSLAPGPSGYGSKKDSSSSSSSPSSVLSAFPPRSPSPLILTQDTPEIDFIRETLYSALAAVLEQITASPTRNPHPLARLFKYDPPRAHFAAVSLAILEVATTEGIIIPDQNAIMCVSAREIGGHKLTLNACPGPLRPFMSELISIGRDAQMMQVADDDATIKAVEKGDEDIPEPMFERVKVIIIDGVRVSGDSAESGRRQRKGSIGGRAVTFANRVNALGLSISKINAFREREKMVFEVLGPRP</sequence>
<organism evidence="2 3">
    <name type="scientific">Rhizopogon vesiculosus</name>
    <dbReference type="NCBI Taxonomy" id="180088"/>
    <lineage>
        <taxon>Eukaryota</taxon>
        <taxon>Fungi</taxon>
        <taxon>Dikarya</taxon>
        <taxon>Basidiomycota</taxon>
        <taxon>Agaricomycotina</taxon>
        <taxon>Agaricomycetes</taxon>
        <taxon>Agaricomycetidae</taxon>
        <taxon>Boletales</taxon>
        <taxon>Suillineae</taxon>
        <taxon>Rhizopogonaceae</taxon>
        <taxon>Rhizopogon</taxon>
    </lineage>
</organism>
<evidence type="ECO:0000256" key="1">
    <source>
        <dbReference type="SAM" id="MobiDB-lite"/>
    </source>
</evidence>
<evidence type="ECO:0000313" key="3">
    <source>
        <dbReference type="Proteomes" id="UP000183567"/>
    </source>
</evidence>
<accession>A0A1J8R8Z0</accession>
<gene>
    <name evidence="2" type="ORF">AZE42_06179</name>
</gene>
<feature type="region of interest" description="Disordered" evidence="1">
    <location>
        <begin position="190"/>
        <end position="217"/>
    </location>
</feature>
<dbReference type="STRING" id="180088.A0A1J8R8Z0"/>
<dbReference type="EMBL" id="LVVM01001584">
    <property type="protein sequence ID" value="OJA18210.1"/>
    <property type="molecule type" value="Genomic_DNA"/>
</dbReference>
<comment type="caution">
    <text evidence="2">The sequence shown here is derived from an EMBL/GenBank/DDBJ whole genome shotgun (WGS) entry which is preliminary data.</text>
</comment>
<dbReference type="OrthoDB" id="3360715at2759"/>
<reference evidence="2 3" key="1">
    <citation type="submission" date="2016-03" db="EMBL/GenBank/DDBJ databases">
        <title>Comparative genomics of the ectomycorrhizal sister species Rhizopogon vinicolor and Rhizopogon vesiculosus (Basidiomycota: Boletales) reveals a divergence of the mating type B locus.</title>
        <authorList>
            <person name="Mujic A.B."/>
            <person name="Kuo A."/>
            <person name="Tritt A."/>
            <person name="Lipzen A."/>
            <person name="Chen C."/>
            <person name="Johnson J."/>
            <person name="Sharma A."/>
            <person name="Barry K."/>
            <person name="Grigoriev I.V."/>
            <person name="Spatafora J.W."/>
        </authorList>
    </citation>
    <scope>NUCLEOTIDE SEQUENCE [LARGE SCALE GENOMIC DNA]</scope>
    <source>
        <strain evidence="2 3">AM-OR11-056</strain>
    </source>
</reference>
<keyword evidence="3" id="KW-1185">Reference proteome</keyword>
<evidence type="ECO:0000313" key="2">
    <source>
        <dbReference type="EMBL" id="OJA18210.1"/>
    </source>
</evidence>
<dbReference type="AlphaFoldDB" id="A0A1J8R8Z0"/>
<protein>
    <submittedName>
        <fullName evidence="2">Uncharacterized protein</fullName>
    </submittedName>
</protein>